<dbReference type="Pfam" id="PF17921">
    <property type="entry name" value="Integrase_H2C2"/>
    <property type="match status" value="1"/>
</dbReference>
<dbReference type="EMBL" id="JAWDGP010001486">
    <property type="protein sequence ID" value="KAK3791088.1"/>
    <property type="molecule type" value="Genomic_DNA"/>
</dbReference>
<evidence type="ECO:0000313" key="3">
    <source>
        <dbReference type="EMBL" id="KAK3791088.1"/>
    </source>
</evidence>
<dbReference type="InterPro" id="IPR050951">
    <property type="entry name" value="Retrovirus_Pol_polyprotein"/>
</dbReference>
<organism evidence="3 4">
    <name type="scientific">Elysia crispata</name>
    <name type="common">lettuce slug</name>
    <dbReference type="NCBI Taxonomy" id="231223"/>
    <lineage>
        <taxon>Eukaryota</taxon>
        <taxon>Metazoa</taxon>
        <taxon>Spiralia</taxon>
        <taxon>Lophotrochozoa</taxon>
        <taxon>Mollusca</taxon>
        <taxon>Gastropoda</taxon>
        <taxon>Heterobranchia</taxon>
        <taxon>Euthyneura</taxon>
        <taxon>Panpulmonata</taxon>
        <taxon>Sacoglossa</taxon>
        <taxon>Placobranchoidea</taxon>
        <taxon>Plakobranchidae</taxon>
        <taxon>Elysia</taxon>
    </lineage>
</organism>
<comment type="caution">
    <text evidence="3">The sequence shown here is derived from an EMBL/GenBank/DDBJ whole genome shotgun (WGS) entry which is preliminary data.</text>
</comment>
<proteinExistence type="predicted"/>
<dbReference type="InterPro" id="IPR036397">
    <property type="entry name" value="RNaseH_sf"/>
</dbReference>
<dbReference type="InterPro" id="IPR012337">
    <property type="entry name" value="RNaseH-like_sf"/>
</dbReference>
<protein>
    <recommendedName>
        <fullName evidence="2">Integrase zinc-binding domain-containing protein</fullName>
    </recommendedName>
</protein>
<dbReference type="Proteomes" id="UP001283361">
    <property type="component" value="Unassembled WGS sequence"/>
</dbReference>
<dbReference type="Gene3D" id="1.10.340.70">
    <property type="match status" value="1"/>
</dbReference>
<evidence type="ECO:0000256" key="1">
    <source>
        <dbReference type="SAM" id="MobiDB-lite"/>
    </source>
</evidence>
<feature type="region of interest" description="Disordered" evidence="1">
    <location>
        <begin position="331"/>
        <end position="356"/>
    </location>
</feature>
<dbReference type="Gene3D" id="3.30.420.10">
    <property type="entry name" value="Ribonuclease H-like superfamily/Ribonuclease H"/>
    <property type="match status" value="1"/>
</dbReference>
<feature type="domain" description="Integrase zinc-binding" evidence="2">
    <location>
        <begin position="111"/>
        <end position="163"/>
    </location>
</feature>
<dbReference type="FunFam" id="1.10.340.70:FF:000003">
    <property type="entry name" value="Protein CBG25708"/>
    <property type="match status" value="1"/>
</dbReference>
<dbReference type="PANTHER" id="PTHR37984">
    <property type="entry name" value="PROTEIN CBG26694"/>
    <property type="match status" value="1"/>
</dbReference>
<dbReference type="SUPFAM" id="SSF53098">
    <property type="entry name" value="Ribonuclease H-like"/>
    <property type="match status" value="1"/>
</dbReference>
<gene>
    <name evidence="3" type="ORF">RRG08_010491</name>
</gene>
<evidence type="ECO:0000313" key="4">
    <source>
        <dbReference type="Proteomes" id="UP001283361"/>
    </source>
</evidence>
<dbReference type="InterPro" id="IPR041588">
    <property type="entry name" value="Integrase_H2C2"/>
</dbReference>
<dbReference type="AlphaFoldDB" id="A0AAE1ANS0"/>
<keyword evidence="4" id="KW-1185">Reference proteome</keyword>
<name>A0AAE1ANS0_9GAST</name>
<reference evidence="3" key="1">
    <citation type="journal article" date="2023" name="G3 (Bethesda)">
        <title>A reference genome for the long-term kleptoplast-retaining sea slug Elysia crispata morphotype clarki.</title>
        <authorList>
            <person name="Eastman K.E."/>
            <person name="Pendleton A.L."/>
            <person name="Shaikh M.A."/>
            <person name="Suttiyut T."/>
            <person name="Ogas R."/>
            <person name="Tomko P."/>
            <person name="Gavelis G."/>
            <person name="Widhalm J.R."/>
            <person name="Wisecaver J.H."/>
        </authorList>
    </citation>
    <scope>NUCLEOTIDE SEQUENCE</scope>
    <source>
        <strain evidence="3">ECLA1</strain>
    </source>
</reference>
<dbReference type="PANTHER" id="PTHR37984:SF11">
    <property type="entry name" value="INTEGRASE CATALYTIC DOMAIN-CONTAINING PROTEIN"/>
    <property type="match status" value="1"/>
</dbReference>
<accession>A0AAE1ANS0</accession>
<evidence type="ECO:0000259" key="2">
    <source>
        <dbReference type="Pfam" id="PF17921"/>
    </source>
</evidence>
<sequence>MPYNFKVRAIPGKENAADALSRLLPKPSMDEEKQNTNKTEEYIKLIVHEATPNALSAQEVEEASKDDPELQQVRQQLSNNKWDKSSKTFFPMRDELCSIGYLVLRGTRIVIPKALRSKCIKLAHTGQLGIVGTKQRLKSKVWWPGIDKEVEHFVKSCHGCQLVESALPPEPLQVTELPSGPWQDIGIDFLGPLDSGHYILVVIDYYSRYYDAEITKKTTSQKVIDTLDRLFSMHGLPKTLKNQKRHAKYSGLEVGDKVLVEQQLRSKTDTPFNATPFTLVSKRGNSCTIESNEGVQYKRNSTHVKKFLLPKTGESVSVSDVGDKNGRISKAVSQLIPPPETVSSHERPTSSDLAQSPNVHVVRLQLSVIISLRMRAKN</sequence>
<dbReference type="GO" id="GO:0003676">
    <property type="term" value="F:nucleic acid binding"/>
    <property type="evidence" value="ECO:0007669"/>
    <property type="project" value="InterPro"/>
</dbReference>